<name>A0AAQ3QSZ3_9BACT</name>
<protein>
    <submittedName>
        <fullName evidence="1">Uncharacterized protein</fullName>
    </submittedName>
</protein>
<dbReference type="AlphaFoldDB" id="A0AAQ3QSZ3"/>
<dbReference type="RefSeq" id="WP_317832920.1">
    <property type="nucleotide sequence ID" value="NZ_CP136920.1"/>
</dbReference>
<sequence>MDIKTLMSKFTSRTTRRIILIGLAYLMSPVADAGELTIDLSNNQIEEIRRLRIRGGLVEYPKENELIDLFQDYHLEVIKGIAEPVSNELRQYAKQQNPDKSFLISSNMAGGMNNGRWIEAISSFDYLNNEIDVSGLKKGLGEYLLIKQLTEAVGVGLMVMPNAKSNSIWSNREDPELYGKATALAYATGSHMHIPWCLYDGSQRGRFYGRPQTHAKYFQLIADNQDYFDDHTGLAWNEFTVPYTSDGLRNQQVIEDQLERFFEDGIPTYIRFDDKAFVADRGYRATLPATERDVQPRYETTLKEADKVSSPTKGNVAYHRKFFPPIIRVSDAPSLTPAVFHVIERFNGKEVRRPSFVISPDLIDPRQIESVSYITVGQTEKPASIRRSKSGTRVEVPSKVNDWAVFRVKTTEPIALPHLPQEPYRSVVAESEIPVMRLIRFSDTWKRPDWVNEMIDNMPPDPIKEYDTTRITWSYDKRPSSIKYAHDNGWTFHGTENIAAVHIGEQKNAKRPGLRWKQEDNWQGFARNADGEILLMRSDFDPPIFSASFATEEHQDWFLERNKEWVDRGVDGVQWDDLAAPLNRIWRHGGDFSEGSLEGFRTYLAKRGIADDKTISSSIDVLRQQLVETARPIYVLHKSDNKGPGFLRIPYNQNSDSRGNLWLITPPIELDGETLEARITFRTGKEAHGDASFYLLDKTGSVYYSTLKLNKGKLSNKAKDSVQTISAFDIPNEEWTTLTLKFDLKNSTYTVKLDQEGQRSEPLSFRKPVPNHFKTAAFGILLNAKDGSFDLQSITLKN</sequence>
<evidence type="ECO:0000313" key="2">
    <source>
        <dbReference type="Proteomes" id="UP001304300"/>
    </source>
</evidence>
<gene>
    <name evidence="1" type="ORF">RZN69_19130</name>
</gene>
<reference evidence="1 2" key="1">
    <citation type="submission" date="2023-10" db="EMBL/GenBank/DDBJ databases">
        <title>Rubellicoccus peritrichatus gen. nov., sp. nov., isolated from an algae of coral reef tank.</title>
        <authorList>
            <person name="Luo J."/>
        </authorList>
    </citation>
    <scope>NUCLEOTIDE SEQUENCE [LARGE SCALE GENOMIC DNA]</scope>
    <source>
        <strain evidence="1 2">CR14</strain>
    </source>
</reference>
<organism evidence="1 2">
    <name type="scientific">Rubellicoccus peritrichatus</name>
    <dbReference type="NCBI Taxonomy" id="3080537"/>
    <lineage>
        <taxon>Bacteria</taxon>
        <taxon>Pseudomonadati</taxon>
        <taxon>Verrucomicrobiota</taxon>
        <taxon>Opitutia</taxon>
        <taxon>Puniceicoccales</taxon>
        <taxon>Cerasicoccaceae</taxon>
        <taxon>Rubellicoccus</taxon>
    </lineage>
</organism>
<dbReference type="EMBL" id="CP136920">
    <property type="protein sequence ID" value="WOO40741.1"/>
    <property type="molecule type" value="Genomic_DNA"/>
</dbReference>
<evidence type="ECO:0000313" key="1">
    <source>
        <dbReference type="EMBL" id="WOO40741.1"/>
    </source>
</evidence>
<accession>A0AAQ3QSZ3</accession>
<keyword evidence="2" id="KW-1185">Reference proteome</keyword>
<dbReference type="Proteomes" id="UP001304300">
    <property type="component" value="Chromosome"/>
</dbReference>
<proteinExistence type="predicted"/>
<dbReference type="KEGG" id="puo:RZN69_19130"/>